<organism evidence="1 2">
    <name type="scientific">Luteibacter yeojuensis</name>
    <dbReference type="NCBI Taxonomy" id="345309"/>
    <lineage>
        <taxon>Bacteria</taxon>
        <taxon>Pseudomonadati</taxon>
        <taxon>Pseudomonadota</taxon>
        <taxon>Gammaproteobacteria</taxon>
        <taxon>Lysobacterales</taxon>
        <taxon>Rhodanobacteraceae</taxon>
        <taxon>Luteibacter</taxon>
    </lineage>
</organism>
<dbReference type="InterPro" id="IPR052551">
    <property type="entry name" value="UV-DNA_repair_photolyase"/>
</dbReference>
<keyword evidence="2" id="KW-1185">Reference proteome</keyword>
<dbReference type="AlphaFoldDB" id="A0A0F3KMT6"/>
<sequence>MRHLVVVLGDQLNLDSHAFDDFDEAADCVWMAERLGESTHVWSTKARSALFIAAMRHFASELRQRFPLLYTRLDDHGPGDLVEHLAAALDEHTPERLVIVRPGEHRLRAGIQAACKARGVQYVERPDRHFLCATADFHEWARGKTQLRMEHFYRWMRQRHGILLDGGKPVGGRWNFDAENRGHFGREGPGWVPRPIGFEPDELTASALADVARALADHPGELTGFDWPVTRDAALQALDDFMEHRLAAFGQWQDAMWTGEPYLFHARVSACMNLRLLDPREVIDAALARYDQGKVGLPAVEGFVRQILGWREYVRGVYWLAPERLLASNALRAHAPLPWFYWTGDTDMTCLRETVTQTLQTGYAHHIQRLMVTGNFALLLGVEPKQIHEWYLAVYVDAVEWVEAPNTLGMSQFADGGRMVSKPYAASGRYIERMSNYCQGCRFDPGEALGPTACPFTTLYWDFLDRHRTRFWNHPRAAMQWRSLDRLPEGKLGKIRAQARELRDTLSSSTD</sequence>
<protein>
    <submittedName>
        <fullName evidence="1">Deoxyribodipyrimidine photolyase</fullName>
    </submittedName>
</protein>
<reference evidence="1 2" key="1">
    <citation type="submission" date="2015-03" db="EMBL/GenBank/DDBJ databases">
        <title>Draft genome sequence of Luteibacter yeojuensis strain SU11.</title>
        <authorList>
            <person name="Sulaiman J."/>
            <person name="Priya K."/>
            <person name="Chan K.-G."/>
        </authorList>
    </citation>
    <scope>NUCLEOTIDE SEQUENCE [LARGE SCALE GENOMIC DNA]</scope>
    <source>
        <strain evidence="1 2">SU11</strain>
    </source>
</reference>
<evidence type="ECO:0000313" key="1">
    <source>
        <dbReference type="EMBL" id="KJV32518.1"/>
    </source>
</evidence>
<accession>A0A0F3KMT6</accession>
<dbReference type="SUPFAM" id="SSF48173">
    <property type="entry name" value="Cryptochrome/photolyase FAD-binding domain"/>
    <property type="match status" value="1"/>
</dbReference>
<dbReference type="EMBL" id="JZRB01000025">
    <property type="protein sequence ID" value="KJV32518.1"/>
    <property type="molecule type" value="Genomic_DNA"/>
</dbReference>
<dbReference type="Gene3D" id="1.10.10.1710">
    <property type="entry name" value="Deoxyribodipyrimidine photolyase-related"/>
    <property type="match status" value="1"/>
</dbReference>
<dbReference type="PANTHER" id="PTHR38657">
    <property type="entry name" value="SLR1343 PROTEIN"/>
    <property type="match status" value="1"/>
</dbReference>
<dbReference type="PANTHER" id="PTHR38657:SF1">
    <property type="entry name" value="SLR1343 PROTEIN"/>
    <property type="match status" value="1"/>
</dbReference>
<dbReference type="RefSeq" id="WP_045829883.1">
    <property type="nucleotide sequence ID" value="NZ_JZRB01000025.1"/>
</dbReference>
<evidence type="ECO:0000313" key="2">
    <source>
        <dbReference type="Proteomes" id="UP000033651"/>
    </source>
</evidence>
<gene>
    <name evidence="1" type="ORF">VI08_12340</name>
</gene>
<dbReference type="Gene3D" id="1.10.579.10">
    <property type="entry name" value="DNA Cyclobutane Dipyrimidine Photolyase, subunit A, domain 3"/>
    <property type="match status" value="1"/>
</dbReference>
<keyword evidence="1" id="KW-0456">Lyase</keyword>
<dbReference type="InterPro" id="IPR014729">
    <property type="entry name" value="Rossmann-like_a/b/a_fold"/>
</dbReference>
<name>A0A0F3KMT6_9GAMM</name>
<dbReference type="InterPro" id="IPR036134">
    <property type="entry name" value="Crypto/Photolyase_FAD-like_sf"/>
</dbReference>
<dbReference type="Gene3D" id="3.40.50.620">
    <property type="entry name" value="HUPs"/>
    <property type="match status" value="1"/>
</dbReference>
<proteinExistence type="predicted"/>
<dbReference type="Gene3D" id="1.25.40.80">
    <property type="match status" value="1"/>
</dbReference>
<dbReference type="PATRIC" id="fig|345309.4.peg.1812"/>
<comment type="caution">
    <text evidence="1">The sequence shown here is derived from an EMBL/GenBank/DDBJ whole genome shotgun (WGS) entry which is preliminary data.</text>
</comment>
<dbReference type="Proteomes" id="UP000033651">
    <property type="component" value="Unassembled WGS sequence"/>
</dbReference>
<dbReference type="OrthoDB" id="5288100at2"/>
<dbReference type="Pfam" id="PF04244">
    <property type="entry name" value="DPRP"/>
    <property type="match status" value="1"/>
</dbReference>
<dbReference type="InterPro" id="IPR007357">
    <property type="entry name" value="PhrB-like"/>
</dbReference>
<dbReference type="GO" id="GO:0016829">
    <property type="term" value="F:lyase activity"/>
    <property type="evidence" value="ECO:0007669"/>
    <property type="project" value="UniProtKB-KW"/>
</dbReference>